<comment type="similarity">
    <text evidence="1">Belongs to the bacterial sugar transferase family.</text>
</comment>
<dbReference type="InterPro" id="IPR003362">
    <property type="entry name" value="Bact_transf"/>
</dbReference>
<accession>A0AAC9LIB5</accession>
<evidence type="ECO:0000256" key="1">
    <source>
        <dbReference type="ARBA" id="ARBA00006464"/>
    </source>
</evidence>
<protein>
    <submittedName>
        <fullName evidence="4">Lipid carrier--UDP-N-acetylgalactosaminyltransferase</fullName>
    </submittedName>
</protein>
<keyword evidence="2" id="KW-0812">Transmembrane</keyword>
<feature type="domain" description="Bacterial sugar transferase" evidence="3">
    <location>
        <begin position="7"/>
        <end position="181"/>
    </location>
</feature>
<reference evidence="4 5" key="1">
    <citation type="submission" date="2017-01" db="EMBL/GenBank/DDBJ databases">
        <title>Complete genome of Lacinutrix venerupis DOK2-8 isolated from seawater in Dokdo.</title>
        <authorList>
            <person name="Chi W.-J."/>
            <person name="Kim J.H."/>
        </authorList>
    </citation>
    <scope>NUCLEOTIDE SEQUENCE [LARGE SCALE GENOMIC DNA]</scope>
    <source>
        <strain evidence="4 5">DOK2-8</strain>
    </source>
</reference>
<dbReference type="Proteomes" id="UP000187506">
    <property type="component" value="Chromosome"/>
</dbReference>
<organism evidence="4 5">
    <name type="scientific">Lacinutrix venerupis</name>
    <dbReference type="NCBI Taxonomy" id="1486034"/>
    <lineage>
        <taxon>Bacteria</taxon>
        <taxon>Pseudomonadati</taxon>
        <taxon>Bacteroidota</taxon>
        <taxon>Flavobacteriia</taxon>
        <taxon>Flavobacteriales</taxon>
        <taxon>Flavobacteriaceae</taxon>
        <taxon>Lacinutrix</taxon>
    </lineage>
</organism>
<evidence type="ECO:0000313" key="4">
    <source>
        <dbReference type="EMBL" id="APX98893.1"/>
    </source>
</evidence>
<proteinExistence type="inferred from homology"/>
<dbReference type="Pfam" id="PF02397">
    <property type="entry name" value="Bac_transf"/>
    <property type="match status" value="1"/>
</dbReference>
<feature type="transmembrane region" description="Helical" evidence="2">
    <location>
        <begin position="12"/>
        <end position="35"/>
    </location>
</feature>
<dbReference type="PANTHER" id="PTHR30576:SF8">
    <property type="entry name" value="UNDECAPRENYL-PHOSPHATE GALACTOSE PHOSPHOTRANSFERASE"/>
    <property type="match status" value="1"/>
</dbReference>
<evidence type="ECO:0000313" key="5">
    <source>
        <dbReference type="Proteomes" id="UP000187506"/>
    </source>
</evidence>
<dbReference type="RefSeq" id="WP_076731538.1">
    <property type="nucleotide sequence ID" value="NZ_CP019352.1"/>
</dbReference>
<dbReference type="PANTHER" id="PTHR30576">
    <property type="entry name" value="COLANIC BIOSYNTHESIS UDP-GLUCOSE LIPID CARRIER TRANSFERASE"/>
    <property type="match status" value="1"/>
</dbReference>
<evidence type="ECO:0000256" key="2">
    <source>
        <dbReference type="SAM" id="Phobius"/>
    </source>
</evidence>
<dbReference type="AlphaFoldDB" id="A0AAC9LIB5"/>
<sequence>MYIRLIKPSLDLLSALIALVLFSPLFIIVLILLIFNNNGKPFFFQERPGKKGKIFKVIKFKTMTDKKDSNGNLLPDAKRLTPVGKFVRKTSLDELPQLLNVLKGDMSLVGPRPLLPEYLSLYNEVQKKRHDVKPGITGWAQVNGRNAITWNKKFELDVWYVNNISIILDIKILLKTILKVVQSEGINGVNAVTTEKYTGNN</sequence>
<dbReference type="KEGG" id="lvn:BWR22_00755"/>
<name>A0AAC9LIB5_9FLAO</name>
<keyword evidence="2" id="KW-1133">Transmembrane helix</keyword>
<dbReference type="GO" id="GO:0016780">
    <property type="term" value="F:phosphotransferase activity, for other substituted phosphate groups"/>
    <property type="evidence" value="ECO:0007669"/>
    <property type="project" value="TreeGrafter"/>
</dbReference>
<keyword evidence="5" id="KW-1185">Reference proteome</keyword>
<evidence type="ECO:0000259" key="3">
    <source>
        <dbReference type="Pfam" id="PF02397"/>
    </source>
</evidence>
<keyword evidence="2" id="KW-0472">Membrane</keyword>
<dbReference type="EMBL" id="CP019352">
    <property type="protein sequence ID" value="APX98893.1"/>
    <property type="molecule type" value="Genomic_DNA"/>
</dbReference>
<gene>
    <name evidence="4" type="ORF">BWR22_00755</name>
</gene>